<sequence length="181" mass="19475">MAMLPQRALGGDRRDRCDRRARRPAASRLGRAAALVALSVAALVSAGCSRRPPDGTPDGAVRELVARLRQLHGDPADAKAVFELLSRRARDNLASRAQRYSAATGKAIAPEAMITPSRFLLRFEPQRYAAQISGAHALVEVAGLLPGERVQVPCVYEDAGWRVELALPALPPVQKRPGSDL</sequence>
<dbReference type="AlphaFoldDB" id="A0A2L0ENC8"/>
<organism evidence="2 3">
    <name type="scientific">Sorangium cellulosum</name>
    <name type="common">Polyangium cellulosum</name>
    <dbReference type="NCBI Taxonomy" id="56"/>
    <lineage>
        <taxon>Bacteria</taxon>
        <taxon>Pseudomonadati</taxon>
        <taxon>Myxococcota</taxon>
        <taxon>Polyangia</taxon>
        <taxon>Polyangiales</taxon>
        <taxon>Polyangiaceae</taxon>
        <taxon>Sorangium</taxon>
    </lineage>
</organism>
<dbReference type="RefSeq" id="WP_234023572.1">
    <property type="nucleotide sequence ID" value="NZ_CP012673.1"/>
</dbReference>
<evidence type="ECO:0000313" key="3">
    <source>
        <dbReference type="Proteomes" id="UP000238348"/>
    </source>
</evidence>
<proteinExistence type="predicted"/>
<dbReference type="EMBL" id="CP012673">
    <property type="protein sequence ID" value="AUX40814.1"/>
    <property type="molecule type" value="Genomic_DNA"/>
</dbReference>
<reference evidence="2 3" key="1">
    <citation type="submission" date="2015-09" db="EMBL/GenBank/DDBJ databases">
        <title>Sorangium comparison.</title>
        <authorList>
            <person name="Zaburannyi N."/>
            <person name="Bunk B."/>
            <person name="Overmann J."/>
            <person name="Mueller R."/>
        </authorList>
    </citation>
    <scope>NUCLEOTIDE SEQUENCE [LARGE SCALE GENOMIC DNA]</scope>
    <source>
        <strain evidence="2 3">So ce26</strain>
    </source>
</reference>
<evidence type="ECO:0000256" key="1">
    <source>
        <dbReference type="SAM" id="MobiDB-lite"/>
    </source>
</evidence>
<gene>
    <name evidence="2" type="ORF">SOCE26_022150</name>
</gene>
<dbReference type="Proteomes" id="UP000238348">
    <property type="component" value="Chromosome"/>
</dbReference>
<name>A0A2L0ENC8_SORCE</name>
<feature type="region of interest" description="Disordered" evidence="1">
    <location>
        <begin position="1"/>
        <end position="24"/>
    </location>
</feature>
<protein>
    <submittedName>
        <fullName evidence="2">Uncharacterized protein</fullName>
    </submittedName>
</protein>
<accession>A0A2L0ENC8</accession>
<evidence type="ECO:0000313" key="2">
    <source>
        <dbReference type="EMBL" id="AUX40814.1"/>
    </source>
</evidence>